<feature type="domain" description="ABC transmembrane type-1" evidence="8">
    <location>
        <begin position="63"/>
        <end position="243"/>
    </location>
</feature>
<evidence type="ECO:0000313" key="9">
    <source>
        <dbReference type="EMBL" id="AMO57857.1"/>
    </source>
</evidence>
<feature type="transmembrane region" description="Helical" evidence="7">
    <location>
        <begin position="102"/>
        <end position="123"/>
    </location>
</feature>
<dbReference type="InterPro" id="IPR035906">
    <property type="entry name" value="MetI-like_sf"/>
</dbReference>
<dbReference type="PROSITE" id="PS50928">
    <property type="entry name" value="ABC_TM1"/>
    <property type="match status" value="1"/>
</dbReference>
<dbReference type="Pfam" id="PF00528">
    <property type="entry name" value="BPD_transp_1"/>
    <property type="match status" value="1"/>
</dbReference>
<comment type="similarity">
    <text evidence="7">Belongs to the binding-protein-dependent transport system permease family.</text>
</comment>
<evidence type="ECO:0000256" key="7">
    <source>
        <dbReference type="RuleBase" id="RU363032"/>
    </source>
</evidence>
<dbReference type="STRING" id="570277.EZMO1_3916"/>
<dbReference type="Gene3D" id="1.10.3720.10">
    <property type="entry name" value="MetI-like"/>
    <property type="match status" value="1"/>
</dbReference>
<evidence type="ECO:0000256" key="5">
    <source>
        <dbReference type="ARBA" id="ARBA00022989"/>
    </source>
</evidence>
<dbReference type="RefSeq" id="WP_051789924.1">
    <property type="nucleotide sequence ID" value="NZ_CP013251.1"/>
</dbReference>
<evidence type="ECO:0000256" key="1">
    <source>
        <dbReference type="ARBA" id="ARBA00004651"/>
    </source>
</evidence>
<proteinExistence type="inferred from homology"/>
<dbReference type="PANTHER" id="PTHR30151:SF38">
    <property type="entry name" value="ALIPHATIC SULFONATES TRANSPORT PERMEASE PROTEIN SSUC-RELATED"/>
    <property type="match status" value="1"/>
</dbReference>
<dbReference type="OrthoDB" id="8138334at2"/>
<dbReference type="GO" id="GO:0005886">
    <property type="term" value="C:plasma membrane"/>
    <property type="evidence" value="ECO:0007669"/>
    <property type="project" value="UniProtKB-SubCell"/>
</dbReference>
<dbReference type="SUPFAM" id="SSF161098">
    <property type="entry name" value="MetI-like"/>
    <property type="match status" value="1"/>
</dbReference>
<name>A0A142BGI1_9GAMM</name>
<evidence type="ECO:0000259" key="8">
    <source>
        <dbReference type="PROSITE" id="PS50928"/>
    </source>
</evidence>
<sequence>MSLKSVVKAHSPLMNLVATSIILLLWQAGCEAGVINTTFMPSPLTITETLFEEIVYGELLQHLKASLIRLLTGASCGILFGLLAGLAVHLSRVARSVLSPWVSSLFAVPKIALLPLLVIWLGTGESSRLAMIALGIALPTAIYTWNSLDQVNDKWVELGQSLRLSRLQMVYHILLPAALPNILTGIRLSITIGIILLTAAEMLGSSTGIGFYLMNAGHLALVEQMMSAVVVLIIMANSCNLLLAQLSRYLLGWME</sequence>
<dbReference type="PANTHER" id="PTHR30151">
    <property type="entry name" value="ALKANE SULFONATE ABC TRANSPORTER-RELATED, MEMBRANE SUBUNIT"/>
    <property type="match status" value="1"/>
</dbReference>
<feature type="transmembrane region" description="Helical" evidence="7">
    <location>
        <begin position="129"/>
        <end position="148"/>
    </location>
</feature>
<organism evidence="9 10">
    <name type="scientific">Endozoicomonas montiporae CL-33</name>
    <dbReference type="NCBI Taxonomy" id="570277"/>
    <lineage>
        <taxon>Bacteria</taxon>
        <taxon>Pseudomonadati</taxon>
        <taxon>Pseudomonadota</taxon>
        <taxon>Gammaproteobacteria</taxon>
        <taxon>Oceanospirillales</taxon>
        <taxon>Endozoicomonadaceae</taxon>
        <taxon>Endozoicomonas</taxon>
    </lineage>
</organism>
<comment type="subcellular location">
    <subcellularLocation>
        <location evidence="1 7">Cell membrane</location>
        <topology evidence="1 7">Multi-pass membrane protein</topology>
    </subcellularLocation>
</comment>
<feature type="transmembrane region" description="Helical" evidence="7">
    <location>
        <begin position="192"/>
        <end position="213"/>
    </location>
</feature>
<feature type="transmembrane region" description="Helical" evidence="7">
    <location>
        <begin position="67"/>
        <end position="90"/>
    </location>
</feature>
<keyword evidence="4 7" id="KW-0812">Transmembrane</keyword>
<dbReference type="KEGG" id="emp:EZMO1_3916"/>
<dbReference type="GO" id="GO:0055085">
    <property type="term" value="P:transmembrane transport"/>
    <property type="evidence" value="ECO:0007669"/>
    <property type="project" value="InterPro"/>
</dbReference>
<gene>
    <name evidence="9" type="ORF">EZMO1_3916</name>
</gene>
<keyword evidence="3" id="KW-1003">Cell membrane</keyword>
<dbReference type="CDD" id="cd06261">
    <property type="entry name" value="TM_PBP2"/>
    <property type="match status" value="1"/>
</dbReference>
<evidence type="ECO:0000256" key="2">
    <source>
        <dbReference type="ARBA" id="ARBA00022448"/>
    </source>
</evidence>
<evidence type="ECO:0000256" key="4">
    <source>
        <dbReference type="ARBA" id="ARBA00022692"/>
    </source>
</evidence>
<dbReference type="InterPro" id="IPR000515">
    <property type="entry name" value="MetI-like"/>
</dbReference>
<evidence type="ECO:0000256" key="3">
    <source>
        <dbReference type="ARBA" id="ARBA00022475"/>
    </source>
</evidence>
<keyword evidence="2 7" id="KW-0813">Transport</keyword>
<protein>
    <submittedName>
        <fullName evidence="9">Taurine uptake ABC transporter</fullName>
    </submittedName>
</protein>
<dbReference type="Proteomes" id="UP000071065">
    <property type="component" value="Chromosome"/>
</dbReference>
<keyword evidence="6 7" id="KW-0472">Membrane</keyword>
<dbReference type="EMBL" id="CP013251">
    <property type="protein sequence ID" value="AMO57857.1"/>
    <property type="molecule type" value="Genomic_DNA"/>
</dbReference>
<evidence type="ECO:0000313" key="10">
    <source>
        <dbReference type="Proteomes" id="UP000071065"/>
    </source>
</evidence>
<keyword evidence="5 7" id="KW-1133">Transmembrane helix</keyword>
<dbReference type="PATRIC" id="fig|570277.3.peg.4212"/>
<feature type="transmembrane region" description="Helical" evidence="7">
    <location>
        <begin position="225"/>
        <end position="246"/>
    </location>
</feature>
<accession>A0A142BGI1</accession>
<dbReference type="AlphaFoldDB" id="A0A142BGI1"/>
<evidence type="ECO:0000256" key="6">
    <source>
        <dbReference type="ARBA" id="ARBA00023136"/>
    </source>
</evidence>
<reference evidence="9 10" key="1">
    <citation type="journal article" date="2016" name="Front. Microbiol.">
        <title>Genomic Insight into the Host-Endosymbiont Relationship of Endozoicomonas montiporae CL-33(T) with its Coral Host.</title>
        <authorList>
            <person name="Ding J.-Y."/>
            <person name="Shiu J.-H."/>
            <person name="Chen W.-M."/>
            <person name="Chiang Y.-R."/>
            <person name="Tang S.-L."/>
        </authorList>
    </citation>
    <scope>NUCLEOTIDE SEQUENCE [LARGE SCALE GENOMIC DNA]</scope>
    <source>
        <strain evidence="9 10">CL-33</strain>
    </source>
</reference>